<keyword evidence="3" id="KW-0067">ATP-binding</keyword>
<accession>A0A6G6GI87</accession>
<gene>
    <name evidence="5" type="ORF">G5B37_01150</name>
</gene>
<dbReference type="GO" id="GO:0016787">
    <property type="term" value="F:hydrolase activity"/>
    <property type="evidence" value="ECO:0007669"/>
    <property type="project" value="UniProtKB-KW"/>
</dbReference>
<protein>
    <submittedName>
        <fullName evidence="5">Biotin-dependent carboxyltransferase family protein</fullName>
    </submittedName>
</protein>
<sequence length="282" mass="30470">MIEVLKPGLYTSVQDLGRIGYRKQGVPLSGAMDSEAALLANKLVGNLASSAVLECTMLGPTLRFMSATTFVVTGGSFKMLLNASEILTHQVVSAKQNDVLTIGTVVRGMRCYLAVEGGIHTPEILGSRSFYSSITPSEVVKKGDKLPIGTIKQNRASKNISEVKTTPFSEEIEVYKGSEINQLSVAQQKVLLTSHFEISPQSNRMAYLLDGQHQLSALEIITAPVQPGTVQLTPSGKIIVLMRDAQVTGGYARIFQLTEAAINNLAQMRGGQRVRFKLSDSI</sequence>
<reference evidence="5 6" key="1">
    <citation type="submission" date="2020-02" db="EMBL/GenBank/DDBJ databases">
        <title>Complete genome sequence of Flavobacteriaceae bacterium.</title>
        <authorList>
            <person name="Kim S.-J."/>
            <person name="Kim Y.-S."/>
            <person name="Kim K.-H."/>
        </authorList>
    </citation>
    <scope>NUCLEOTIDE SEQUENCE [LARGE SCALE GENOMIC DNA]</scope>
    <source>
        <strain evidence="5 6">RR4-40</strain>
    </source>
</reference>
<evidence type="ECO:0000256" key="1">
    <source>
        <dbReference type="ARBA" id="ARBA00022741"/>
    </source>
</evidence>
<evidence type="ECO:0000256" key="2">
    <source>
        <dbReference type="ARBA" id="ARBA00022801"/>
    </source>
</evidence>
<dbReference type="PANTHER" id="PTHR43309:SF5">
    <property type="entry name" value="5-OXOPROLINASE SUBUNIT C"/>
    <property type="match status" value="1"/>
</dbReference>
<keyword evidence="5" id="KW-0808">Transferase</keyword>
<dbReference type="InterPro" id="IPR052708">
    <property type="entry name" value="PxpC"/>
</dbReference>
<dbReference type="GO" id="GO:0016740">
    <property type="term" value="F:transferase activity"/>
    <property type="evidence" value="ECO:0007669"/>
    <property type="project" value="UniProtKB-KW"/>
</dbReference>
<dbReference type="Proteomes" id="UP000505306">
    <property type="component" value="Chromosome"/>
</dbReference>
<dbReference type="RefSeq" id="WP_164678227.1">
    <property type="nucleotide sequence ID" value="NZ_CP049057.1"/>
</dbReference>
<evidence type="ECO:0000313" key="6">
    <source>
        <dbReference type="Proteomes" id="UP000505306"/>
    </source>
</evidence>
<evidence type="ECO:0000313" key="5">
    <source>
        <dbReference type="EMBL" id="QIE58220.1"/>
    </source>
</evidence>
<dbReference type="SMART" id="SM00797">
    <property type="entry name" value="AHS2"/>
    <property type="match status" value="1"/>
</dbReference>
<dbReference type="EMBL" id="CP049057">
    <property type="protein sequence ID" value="QIE58220.1"/>
    <property type="molecule type" value="Genomic_DNA"/>
</dbReference>
<feature type="domain" description="Carboxyltransferase" evidence="4">
    <location>
        <begin position="23"/>
        <end position="282"/>
    </location>
</feature>
<dbReference type="InterPro" id="IPR029000">
    <property type="entry name" value="Cyclophilin-like_dom_sf"/>
</dbReference>
<name>A0A6G6GI87_9FLAO</name>
<evidence type="ECO:0000259" key="4">
    <source>
        <dbReference type="SMART" id="SM00797"/>
    </source>
</evidence>
<dbReference type="KEGG" id="mgel:G5B37_01150"/>
<keyword evidence="6" id="KW-1185">Reference proteome</keyword>
<dbReference type="PANTHER" id="PTHR43309">
    <property type="entry name" value="5-OXOPROLINASE SUBUNIT C"/>
    <property type="match status" value="1"/>
</dbReference>
<organism evidence="5 6">
    <name type="scientific">Rasiella rasia</name>
    <dbReference type="NCBI Taxonomy" id="2744027"/>
    <lineage>
        <taxon>Bacteria</taxon>
        <taxon>Pseudomonadati</taxon>
        <taxon>Bacteroidota</taxon>
        <taxon>Flavobacteriia</taxon>
        <taxon>Flavobacteriales</taxon>
        <taxon>Flavobacteriaceae</taxon>
        <taxon>Rasiella</taxon>
    </lineage>
</organism>
<evidence type="ECO:0000256" key="3">
    <source>
        <dbReference type="ARBA" id="ARBA00022840"/>
    </source>
</evidence>
<dbReference type="GO" id="GO:0005524">
    <property type="term" value="F:ATP binding"/>
    <property type="evidence" value="ECO:0007669"/>
    <property type="project" value="UniProtKB-KW"/>
</dbReference>
<dbReference type="AlphaFoldDB" id="A0A6G6GI87"/>
<dbReference type="Pfam" id="PF02626">
    <property type="entry name" value="CT_A_B"/>
    <property type="match status" value="1"/>
</dbReference>
<keyword evidence="1" id="KW-0547">Nucleotide-binding</keyword>
<dbReference type="Gene3D" id="2.40.100.10">
    <property type="entry name" value="Cyclophilin-like"/>
    <property type="match status" value="1"/>
</dbReference>
<keyword evidence="2" id="KW-0378">Hydrolase</keyword>
<dbReference type="NCBIfam" id="TIGR00724">
    <property type="entry name" value="urea_amlyse_rel"/>
    <property type="match status" value="1"/>
</dbReference>
<dbReference type="InterPro" id="IPR003778">
    <property type="entry name" value="CT_A_B"/>
</dbReference>
<proteinExistence type="predicted"/>